<dbReference type="EMBL" id="QPKB01000002">
    <property type="protein sequence ID" value="RWR75220.1"/>
    <property type="molecule type" value="Genomic_DNA"/>
</dbReference>
<dbReference type="Proteomes" id="UP000283530">
    <property type="component" value="Unassembled WGS sequence"/>
</dbReference>
<accession>A0A3S3NU04</accession>
<name>A0A3S3NU04_9MAGN</name>
<reference evidence="1 2" key="1">
    <citation type="journal article" date="2019" name="Nat. Plants">
        <title>Stout camphor tree genome fills gaps in understanding of flowering plant genome evolution.</title>
        <authorList>
            <person name="Chaw S.M."/>
            <person name="Liu Y.C."/>
            <person name="Wu Y.W."/>
            <person name="Wang H.Y."/>
            <person name="Lin C.I."/>
            <person name="Wu C.S."/>
            <person name="Ke H.M."/>
            <person name="Chang L.Y."/>
            <person name="Hsu C.Y."/>
            <person name="Yang H.T."/>
            <person name="Sudianto E."/>
            <person name="Hsu M.H."/>
            <person name="Wu K.P."/>
            <person name="Wang L.N."/>
            <person name="Leebens-Mack J.H."/>
            <person name="Tsai I.J."/>
        </authorList>
    </citation>
    <scope>NUCLEOTIDE SEQUENCE [LARGE SCALE GENOMIC DNA]</scope>
    <source>
        <strain evidence="2">cv. Chaw 1501</strain>
        <tissue evidence="1">Young leaves</tissue>
    </source>
</reference>
<evidence type="ECO:0000313" key="1">
    <source>
        <dbReference type="EMBL" id="RWR75220.1"/>
    </source>
</evidence>
<protein>
    <submittedName>
        <fullName evidence="1">Uncharacterized protein</fullName>
    </submittedName>
</protein>
<comment type="caution">
    <text evidence="1">The sequence shown here is derived from an EMBL/GenBank/DDBJ whole genome shotgun (WGS) entry which is preliminary data.</text>
</comment>
<gene>
    <name evidence="1" type="ORF">CKAN_00359400</name>
</gene>
<keyword evidence="2" id="KW-1185">Reference proteome</keyword>
<sequence>MPIRTMQLVSTSAGMLTSRSECRFGVSKFKELLICEGIACLQHCREAWSIFMTESDGLSLEPFLEKSAELGI</sequence>
<dbReference type="AlphaFoldDB" id="A0A3S3NU04"/>
<proteinExistence type="predicted"/>
<evidence type="ECO:0000313" key="2">
    <source>
        <dbReference type="Proteomes" id="UP000283530"/>
    </source>
</evidence>
<organism evidence="1 2">
    <name type="scientific">Cinnamomum micranthum f. kanehirae</name>
    <dbReference type="NCBI Taxonomy" id="337451"/>
    <lineage>
        <taxon>Eukaryota</taxon>
        <taxon>Viridiplantae</taxon>
        <taxon>Streptophyta</taxon>
        <taxon>Embryophyta</taxon>
        <taxon>Tracheophyta</taxon>
        <taxon>Spermatophyta</taxon>
        <taxon>Magnoliopsida</taxon>
        <taxon>Magnoliidae</taxon>
        <taxon>Laurales</taxon>
        <taxon>Lauraceae</taxon>
        <taxon>Cinnamomum</taxon>
    </lineage>
</organism>